<organism evidence="1 2">
    <name type="scientific">Ligilactobacillus ubinensis</name>
    <dbReference type="NCBI Taxonomy" id="2876789"/>
    <lineage>
        <taxon>Bacteria</taxon>
        <taxon>Bacillati</taxon>
        <taxon>Bacillota</taxon>
        <taxon>Bacilli</taxon>
        <taxon>Lactobacillales</taxon>
        <taxon>Lactobacillaceae</taxon>
        <taxon>Ligilactobacillus</taxon>
    </lineage>
</organism>
<keyword evidence="2" id="KW-1185">Reference proteome</keyword>
<dbReference type="RefSeq" id="WP_253360428.1">
    <property type="nucleotide sequence ID" value="NZ_JAIULA010000010.1"/>
</dbReference>
<protein>
    <submittedName>
        <fullName evidence="1">Uncharacterized protein</fullName>
    </submittedName>
</protein>
<dbReference type="EMBL" id="JAIULA010000010">
    <property type="protein sequence ID" value="MCP0886951.1"/>
    <property type="molecule type" value="Genomic_DNA"/>
</dbReference>
<proteinExistence type="predicted"/>
<comment type="caution">
    <text evidence="1">The sequence shown here is derived from an EMBL/GenBank/DDBJ whole genome shotgun (WGS) entry which is preliminary data.</text>
</comment>
<dbReference type="Proteomes" id="UP001139006">
    <property type="component" value="Unassembled WGS sequence"/>
</dbReference>
<accession>A0A9X2JMC1</accession>
<dbReference type="AlphaFoldDB" id="A0A9X2JMC1"/>
<sequence length="74" mass="8352">MTDYDVPTSIAQALIELEKSAYKAGLDNLSIIGLKSHREHVLGVLEKEISRAYDSGWNSALEELKHRNEAYEAY</sequence>
<gene>
    <name evidence="1" type="ORF">LB941_06340</name>
</gene>
<reference evidence="1 2" key="1">
    <citation type="journal article" date="2023" name="Int. J. Syst. Evol. Microbiol.">
        <title>Ligilactobacillus ubinensis sp. nov., a novel species isolated from the wild ferment of a durian fruit (Durio zibethinus).</title>
        <authorList>
            <person name="Heng Y.C."/>
            <person name="Menon N."/>
            <person name="Chen B."/>
            <person name="Loo B.Z.L."/>
            <person name="Wong G.W.J."/>
            <person name="Lim A.C.H."/>
            <person name="Silvaraju S."/>
            <person name="Kittelmann S."/>
        </authorList>
    </citation>
    <scope>NUCLEOTIDE SEQUENCE [LARGE SCALE GENOMIC DNA]</scope>
    <source>
        <strain evidence="1 2">WILCCON 0076</strain>
    </source>
</reference>
<evidence type="ECO:0000313" key="2">
    <source>
        <dbReference type="Proteomes" id="UP001139006"/>
    </source>
</evidence>
<name>A0A9X2JMC1_9LACO</name>
<evidence type="ECO:0000313" key="1">
    <source>
        <dbReference type="EMBL" id="MCP0886951.1"/>
    </source>
</evidence>